<feature type="region of interest" description="Disordered" evidence="1">
    <location>
        <begin position="54"/>
        <end position="81"/>
    </location>
</feature>
<proteinExistence type="predicted"/>
<sequence>MVPYSREVKATTTKVVLEQNLYTRSETDLPDLPNKSSETAQDEVVRELAHDLPRFGPARRLAATPPVKGDGWGRGKYGDSF</sequence>
<evidence type="ECO:0000313" key="2">
    <source>
        <dbReference type="EMBL" id="VDN24609.1"/>
    </source>
</evidence>
<organism evidence="2 3">
    <name type="scientific">Cylicostephanus goldi</name>
    <name type="common">Nematode worm</name>
    <dbReference type="NCBI Taxonomy" id="71465"/>
    <lineage>
        <taxon>Eukaryota</taxon>
        <taxon>Metazoa</taxon>
        <taxon>Ecdysozoa</taxon>
        <taxon>Nematoda</taxon>
        <taxon>Chromadorea</taxon>
        <taxon>Rhabditida</taxon>
        <taxon>Rhabditina</taxon>
        <taxon>Rhabditomorpha</taxon>
        <taxon>Strongyloidea</taxon>
        <taxon>Strongylidae</taxon>
        <taxon>Cylicostephanus</taxon>
    </lineage>
</organism>
<reference evidence="2 3" key="1">
    <citation type="submission" date="2018-11" db="EMBL/GenBank/DDBJ databases">
        <authorList>
            <consortium name="Pathogen Informatics"/>
        </authorList>
    </citation>
    <scope>NUCLEOTIDE SEQUENCE [LARGE SCALE GENOMIC DNA]</scope>
</reference>
<dbReference type="Proteomes" id="UP000271889">
    <property type="component" value="Unassembled WGS sequence"/>
</dbReference>
<protein>
    <submittedName>
        <fullName evidence="2">Uncharacterized protein</fullName>
    </submittedName>
</protein>
<feature type="non-terminal residue" evidence="2">
    <location>
        <position position="81"/>
    </location>
</feature>
<evidence type="ECO:0000256" key="1">
    <source>
        <dbReference type="SAM" id="MobiDB-lite"/>
    </source>
</evidence>
<feature type="compositionally biased region" description="Basic and acidic residues" evidence="1">
    <location>
        <begin position="71"/>
        <end position="81"/>
    </location>
</feature>
<dbReference type="AlphaFoldDB" id="A0A3P7Q0W1"/>
<dbReference type="EMBL" id="UYRV01108734">
    <property type="protein sequence ID" value="VDN24609.1"/>
    <property type="molecule type" value="Genomic_DNA"/>
</dbReference>
<accession>A0A3P7Q0W1</accession>
<gene>
    <name evidence="2" type="ORF">CGOC_LOCUS9875</name>
</gene>
<evidence type="ECO:0000313" key="3">
    <source>
        <dbReference type="Proteomes" id="UP000271889"/>
    </source>
</evidence>
<name>A0A3P7Q0W1_CYLGO</name>
<keyword evidence="3" id="KW-1185">Reference proteome</keyword>